<organism evidence="2">
    <name type="scientific">Arion vulgaris</name>
    <dbReference type="NCBI Taxonomy" id="1028688"/>
    <lineage>
        <taxon>Eukaryota</taxon>
        <taxon>Metazoa</taxon>
        <taxon>Spiralia</taxon>
        <taxon>Lophotrochozoa</taxon>
        <taxon>Mollusca</taxon>
        <taxon>Gastropoda</taxon>
        <taxon>Heterobranchia</taxon>
        <taxon>Euthyneura</taxon>
        <taxon>Panpulmonata</taxon>
        <taxon>Eupulmonata</taxon>
        <taxon>Stylommatophora</taxon>
        <taxon>Helicina</taxon>
        <taxon>Arionoidea</taxon>
        <taxon>Arionidae</taxon>
        <taxon>Arion</taxon>
    </lineage>
</organism>
<proteinExistence type="predicted"/>
<reference evidence="2" key="1">
    <citation type="submission" date="2014-12" db="EMBL/GenBank/DDBJ databases">
        <title>Insight into the proteome of Arion vulgaris.</title>
        <authorList>
            <person name="Aradska J."/>
            <person name="Bulat T."/>
            <person name="Smidak R."/>
            <person name="Sarate P."/>
            <person name="Gangsoo J."/>
            <person name="Sialana F."/>
            <person name="Bilban M."/>
            <person name="Lubec G."/>
        </authorList>
    </citation>
    <scope>NUCLEOTIDE SEQUENCE</scope>
    <source>
        <tissue evidence="2">Skin</tissue>
    </source>
</reference>
<evidence type="ECO:0000313" key="2">
    <source>
        <dbReference type="EMBL" id="CEK83281.1"/>
    </source>
</evidence>
<name>A0A0B7ATG2_9EUPU</name>
<accession>A0A0B7ATG2</accession>
<protein>
    <submittedName>
        <fullName evidence="2">Uncharacterized protein</fullName>
    </submittedName>
</protein>
<feature type="region of interest" description="Disordered" evidence="1">
    <location>
        <begin position="1"/>
        <end position="52"/>
    </location>
</feature>
<sequence length="52" mass="5551">MCGNLTETTDRENPSIDAVNARPTGARTCPDPHQGVPIDQNPSTESNEKATL</sequence>
<evidence type="ECO:0000256" key="1">
    <source>
        <dbReference type="SAM" id="MobiDB-lite"/>
    </source>
</evidence>
<dbReference type="AlphaFoldDB" id="A0A0B7ATG2"/>
<dbReference type="EMBL" id="HACG01036416">
    <property type="protein sequence ID" value="CEK83281.1"/>
    <property type="molecule type" value="Transcribed_RNA"/>
</dbReference>
<gene>
    <name evidence="2" type="primary">ORF136248</name>
</gene>